<reference evidence="1 2" key="1">
    <citation type="journal article" date="2024" name="Nat. Commun.">
        <title>Phylogenomics reveals the evolutionary origins of lichenization in chlorophyte algae.</title>
        <authorList>
            <person name="Puginier C."/>
            <person name="Libourel C."/>
            <person name="Otte J."/>
            <person name="Skaloud P."/>
            <person name="Haon M."/>
            <person name="Grisel S."/>
            <person name="Petersen M."/>
            <person name="Berrin J.G."/>
            <person name="Delaux P.M."/>
            <person name="Dal Grande F."/>
            <person name="Keller J."/>
        </authorList>
    </citation>
    <scope>NUCLEOTIDE SEQUENCE [LARGE SCALE GENOMIC DNA]</scope>
    <source>
        <strain evidence="1 2">SAG 2043</strain>
    </source>
</reference>
<dbReference type="Proteomes" id="UP001489004">
    <property type="component" value="Unassembled WGS sequence"/>
</dbReference>
<organism evidence="1 2">
    <name type="scientific">[Myrmecia] bisecta</name>
    <dbReference type="NCBI Taxonomy" id="41462"/>
    <lineage>
        <taxon>Eukaryota</taxon>
        <taxon>Viridiplantae</taxon>
        <taxon>Chlorophyta</taxon>
        <taxon>core chlorophytes</taxon>
        <taxon>Trebouxiophyceae</taxon>
        <taxon>Trebouxiales</taxon>
        <taxon>Trebouxiaceae</taxon>
        <taxon>Myrmecia</taxon>
    </lineage>
</organism>
<proteinExistence type="predicted"/>
<dbReference type="EMBL" id="JALJOR010000008">
    <property type="protein sequence ID" value="KAK9813284.1"/>
    <property type="molecule type" value="Genomic_DNA"/>
</dbReference>
<keyword evidence="2" id="KW-1185">Reference proteome</keyword>
<comment type="caution">
    <text evidence="1">The sequence shown here is derived from an EMBL/GenBank/DDBJ whole genome shotgun (WGS) entry which is preliminary data.</text>
</comment>
<evidence type="ECO:0000313" key="2">
    <source>
        <dbReference type="Proteomes" id="UP001489004"/>
    </source>
</evidence>
<name>A0AAW1PZN1_9CHLO</name>
<dbReference type="AlphaFoldDB" id="A0AAW1PZN1"/>
<protein>
    <submittedName>
        <fullName evidence="1">Uncharacterized protein</fullName>
    </submittedName>
</protein>
<accession>A0AAW1PZN1</accession>
<gene>
    <name evidence="1" type="ORF">WJX72_011876</name>
</gene>
<sequence>MDATKDLRHFLKEVRDQPMDATKELGFRHFLKESGLDKLLEMQQAAHPYVCSMHNLGDCAKPVLTDREYYLLRVEADGSITDCRDSAATTFLCCSKKCQSTCHVLIKEVRGCFHGRAGLSTWKLRGHWLPGDGEQSKDAGVDFELEYGVAP</sequence>
<evidence type="ECO:0000313" key="1">
    <source>
        <dbReference type="EMBL" id="KAK9813284.1"/>
    </source>
</evidence>